<dbReference type="KEGG" id="cef:CE1267"/>
<dbReference type="RefSeq" id="WP_006769227.1">
    <property type="nucleotide sequence ID" value="NC_004369.1"/>
</dbReference>
<name>Q8FQ66_COREF</name>
<dbReference type="AlphaFoldDB" id="Q8FQ66"/>
<dbReference type="InterPro" id="IPR051448">
    <property type="entry name" value="CdaR-like_regulators"/>
</dbReference>
<reference evidence="3 4" key="1">
    <citation type="journal article" date="2003" name="Genome Res.">
        <title>Comparative complete genome sequence analysis of the amino acid replacements responsible for the thermostability of Corynebacterium efficiens.</title>
        <authorList>
            <person name="Nishio Y."/>
            <person name="Nakamura Y."/>
            <person name="Kawarabayasi Y."/>
            <person name="Usuda Y."/>
            <person name="Kimura E."/>
            <person name="Sugimoto S."/>
            <person name="Matsui K."/>
            <person name="Yamagishi A."/>
            <person name="Kikuchi H."/>
            <person name="Ikeo K."/>
            <person name="Gojobori T."/>
        </authorList>
    </citation>
    <scope>NUCLEOTIDE SEQUENCE [LARGE SCALE GENOMIC DNA]</scope>
    <source>
        <strain evidence="4">DSM 44549 / YS-314 / AJ 12310 / JCM 11189 / NBRC 100395</strain>
    </source>
</reference>
<dbReference type="InterPro" id="IPR025751">
    <property type="entry name" value="RsbRD_N_dom"/>
</dbReference>
<evidence type="ECO:0000313" key="4">
    <source>
        <dbReference type="Proteomes" id="UP000001409"/>
    </source>
</evidence>
<dbReference type="STRING" id="196164.gene:10741675"/>
<dbReference type="Gene3D" id="1.10.10.2840">
    <property type="entry name" value="PucR C-terminal helix-turn-helix domain"/>
    <property type="match status" value="1"/>
</dbReference>
<sequence length="401" mass="43782">MTLPPDARSDCAVTMHDLSEEMHKVITRLENSLEELIEITCRDIFAALDSYEDVSAEALQQSIRRNMNMAVTSLRAGQAPTPAELDPAATTTTERFHSGVSIDQVIIAFRMSFSLIHSRFIDFSFERLAAPELIRGSQILTDVSDAFTVRAVQTFHQLVVESAVADAARRSTALRNVLAGDFTPGAEGLALQINPLEPYAAIRVSVPGNLNAEQVRRQLEESGSTRTAPAVIVIGDDNDCLGIVARRPHAPEGTVLGIGPFVDIYEMPVSDRVATQSLDLAVKMGRTGVQGIVELNWRLAAAQAGGVDRLFRRRFLEPIEDLGDFAEDLLGTVRAYVHCGGSVARTAESQHIHVNTVRYRISRFEELTGFDRDNIDDLIGLAWVFEIPEPAGGTEGWTAAG</sequence>
<dbReference type="HOGENOM" id="CLU_041278_1_0_11"/>
<keyword evidence="4" id="KW-1185">Reference proteome</keyword>
<evidence type="ECO:0000259" key="2">
    <source>
        <dbReference type="Pfam" id="PF14361"/>
    </source>
</evidence>
<dbReference type="InterPro" id="IPR042070">
    <property type="entry name" value="PucR_C-HTH_sf"/>
</dbReference>
<dbReference type="Proteomes" id="UP000001409">
    <property type="component" value="Chromosome"/>
</dbReference>
<feature type="domain" description="PucR C-terminal helix-turn-helix" evidence="1">
    <location>
        <begin position="329"/>
        <end position="385"/>
    </location>
</feature>
<dbReference type="Pfam" id="PF14361">
    <property type="entry name" value="RsbRD_N"/>
    <property type="match status" value="1"/>
</dbReference>
<dbReference type="Pfam" id="PF13556">
    <property type="entry name" value="HTH_30"/>
    <property type="match status" value="1"/>
</dbReference>
<dbReference type="eggNOG" id="COG2508">
    <property type="taxonomic scope" value="Bacteria"/>
</dbReference>
<evidence type="ECO:0000313" key="3">
    <source>
        <dbReference type="EMBL" id="BAC18077.1"/>
    </source>
</evidence>
<organism evidence="3 4">
    <name type="scientific">Corynebacterium efficiens (strain DSM 44549 / YS-314 / AJ 12310 / JCM 11189 / NBRC 100395)</name>
    <dbReference type="NCBI Taxonomy" id="196164"/>
    <lineage>
        <taxon>Bacteria</taxon>
        <taxon>Bacillati</taxon>
        <taxon>Actinomycetota</taxon>
        <taxon>Actinomycetes</taxon>
        <taxon>Mycobacteriales</taxon>
        <taxon>Corynebacteriaceae</taxon>
        <taxon>Corynebacterium</taxon>
    </lineage>
</organism>
<dbReference type="PANTHER" id="PTHR33744">
    <property type="entry name" value="CARBOHYDRATE DIACID REGULATOR"/>
    <property type="match status" value="1"/>
</dbReference>
<dbReference type="OrthoDB" id="3190266at2"/>
<accession>Q8FQ66</accession>
<accession>C8NKW0</accession>
<dbReference type="InterPro" id="IPR025736">
    <property type="entry name" value="PucR_C-HTH_dom"/>
</dbReference>
<protein>
    <submittedName>
        <fullName evidence="3">Uncharacterized protein</fullName>
    </submittedName>
</protein>
<proteinExistence type="predicted"/>
<feature type="domain" description="RsbT co-antagonist protein RsbRD N-terminal" evidence="2">
    <location>
        <begin position="35"/>
        <end position="170"/>
    </location>
</feature>
<dbReference type="EMBL" id="BA000035">
    <property type="protein sequence ID" value="BAC18077.1"/>
    <property type="molecule type" value="Genomic_DNA"/>
</dbReference>
<evidence type="ECO:0000259" key="1">
    <source>
        <dbReference type="Pfam" id="PF13556"/>
    </source>
</evidence>